<gene>
    <name evidence="1" type="ORF">KC01_LOCUS7491</name>
</gene>
<keyword evidence="2" id="KW-1185">Reference proteome</keyword>
<accession>A0AAV2JJX2</accession>
<protein>
    <submittedName>
        <fullName evidence="1">Uncharacterized protein</fullName>
    </submittedName>
</protein>
<evidence type="ECO:0000313" key="1">
    <source>
        <dbReference type="EMBL" id="CAL1576030.1"/>
    </source>
</evidence>
<proteinExistence type="predicted"/>
<name>A0AAV2JJX2_KNICA</name>
<sequence>MNRRLLTSPKDATGCQEYPASDKSTMSHLTLRNIWAPCKAADTNIWARLRLAANIAIVANVSSEAVGWGMLRAVFGAAERTVPPNVQLLMRRKPCYAPHHHPCVCAKLLSARRWWLRCSGGGGTSD</sequence>
<dbReference type="AlphaFoldDB" id="A0AAV2JJX2"/>
<organism evidence="1 2">
    <name type="scientific">Knipowitschia caucasica</name>
    <name type="common">Caucasian dwarf goby</name>
    <name type="synonym">Pomatoschistus caucasicus</name>
    <dbReference type="NCBI Taxonomy" id="637954"/>
    <lineage>
        <taxon>Eukaryota</taxon>
        <taxon>Metazoa</taxon>
        <taxon>Chordata</taxon>
        <taxon>Craniata</taxon>
        <taxon>Vertebrata</taxon>
        <taxon>Euteleostomi</taxon>
        <taxon>Actinopterygii</taxon>
        <taxon>Neopterygii</taxon>
        <taxon>Teleostei</taxon>
        <taxon>Neoteleostei</taxon>
        <taxon>Acanthomorphata</taxon>
        <taxon>Gobiaria</taxon>
        <taxon>Gobiiformes</taxon>
        <taxon>Gobioidei</taxon>
        <taxon>Gobiidae</taxon>
        <taxon>Gobiinae</taxon>
        <taxon>Knipowitschia</taxon>
    </lineage>
</organism>
<dbReference type="EMBL" id="OZ035834">
    <property type="protein sequence ID" value="CAL1576030.1"/>
    <property type="molecule type" value="Genomic_DNA"/>
</dbReference>
<dbReference type="Proteomes" id="UP001497482">
    <property type="component" value="Chromosome 12"/>
</dbReference>
<reference evidence="1 2" key="1">
    <citation type="submission" date="2024-04" db="EMBL/GenBank/DDBJ databases">
        <authorList>
            <person name="Waldvogel A.-M."/>
            <person name="Schoenle A."/>
        </authorList>
    </citation>
    <scope>NUCLEOTIDE SEQUENCE [LARGE SCALE GENOMIC DNA]</scope>
</reference>
<evidence type="ECO:0000313" key="2">
    <source>
        <dbReference type="Proteomes" id="UP001497482"/>
    </source>
</evidence>